<evidence type="ECO:0000313" key="8">
    <source>
        <dbReference type="Proteomes" id="UP000632535"/>
    </source>
</evidence>
<gene>
    <name evidence="7" type="ORF">GCM10007368_04830</name>
</gene>
<protein>
    <submittedName>
        <fullName evidence="7">FUSC family protein</fullName>
    </submittedName>
</protein>
<feature type="transmembrane region" description="Helical" evidence="6">
    <location>
        <begin position="142"/>
        <end position="160"/>
    </location>
</feature>
<accession>A0ABQ2B0U4</accession>
<reference evidence="8" key="1">
    <citation type="journal article" date="2019" name="Int. J. Syst. Evol. Microbiol.">
        <title>The Global Catalogue of Microorganisms (GCM) 10K type strain sequencing project: providing services to taxonomists for standard genome sequencing and annotation.</title>
        <authorList>
            <consortium name="The Broad Institute Genomics Platform"/>
            <consortium name="The Broad Institute Genome Sequencing Center for Infectious Disease"/>
            <person name="Wu L."/>
            <person name="Ma J."/>
        </authorList>
    </citation>
    <scope>NUCLEOTIDE SEQUENCE [LARGE SCALE GENOMIC DNA]</scope>
    <source>
        <strain evidence="8">CCM 8653</strain>
    </source>
</reference>
<evidence type="ECO:0000256" key="1">
    <source>
        <dbReference type="ARBA" id="ARBA00004651"/>
    </source>
</evidence>
<feature type="transmembrane region" description="Helical" evidence="6">
    <location>
        <begin position="115"/>
        <end position="136"/>
    </location>
</feature>
<evidence type="ECO:0000313" key="7">
    <source>
        <dbReference type="EMBL" id="GGI05173.1"/>
    </source>
</evidence>
<evidence type="ECO:0000256" key="3">
    <source>
        <dbReference type="ARBA" id="ARBA00022692"/>
    </source>
</evidence>
<feature type="transmembrane region" description="Helical" evidence="6">
    <location>
        <begin position="88"/>
        <end position="108"/>
    </location>
</feature>
<evidence type="ECO:0000256" key="6">
    <source>
        <dbReference type="SAM" id="Phobius"/>
    </source>
</evidence>
<dbReference type="RefSeq" id="WP_188522076.1">
    <property type="nucleotide sequence ID" value="NZ_BMDG01000002.1"/>
</dbReference>
<organism evidence="7 8">
    <name type="scientific">Isoptericola cucumis</name>
    <dbReference type="NCBI Taxonomy" id="1776856"/>
    <lineage>
        <taxon>Bacteria</taxon>
        <taxon>Bacillati</taxon>
        <taxon>Actinomycetota</taxon>
        <taxon>Actinomycetes</taxon>
        <taxon>Micrococcales</taxon>
        <taxon>Promicromonosporaceae</taxon>
        <taxon>Isoptericola</taxon>
    </lineage>
</organism>
<dbReference type="EMBL" id="BMDG01000002">
    <property type="protein sequence ID" value="GGI05173.1"/>
    <property type="molecule type" value="Genomic_DNA"/>
</dbReference>
<keyword evidence="3 6" id="KW-0812">Transmembrane</keyword>
<dbReference type="Proteomes" id="UP000632535">
    <property type="component" value="Unassembled WGS sequence"/>
</dbReference>
<comment type="caution">
    <text evidence="7">The sequence shown here is derived from an EMBL/GenBank/DDBJ whole genome shotgun (WGS) entry which is preliminary data.</text>
</comment>
<keyword evidence="2" id="KW-1003">Cell membrane</keyword>
<name>A0ABQ2B0U4_9MICO</name>
<evidence type="ECO:0000256" key="5">
    <source>
        <dbReference type="ARBA" id="ARBA00023136"/>
    </source>
</evidence>
<dbReference type="InterPro" id="IPR010343">
    <property type="entry name" value="ArAE_1"/>
</dbReference>
<keyword evidence="8" id="KW-1185">Reference proteome</keyword>
<proteinExistence type="predicted"/>
<keyword evidence="5 6" id="KW-0472">Membrane</keyword>
<evidence type="ECO:0000256" key="2">
    <source>
        <dbReference type="ARBA" id="ARBA00022475"/>
    </source>
</evidence>
<sequence>MRGRAAAHVSPEVLTDGIQILKCVGATTAAWWLSVTVLDSQLPFLAPWTALLTVHATVYRSLARGVQTTVATGVGVALSFLVGTYLGVSLWTFALAVLVGLVVSRLAWMRDEGVAVATTAVFILGSGFGSQAPLLVDRLVEVGLGVAIGVVANLLVLPPLRDRQAARYVDSINRRMGGMLAAIGDELASGWDTDRADAWVAETVAIDHELDSAWQSVRFAQESARMNPRRAARSSRRPRAWRDQHLEPGREAGYDEILGRVAEGVSHLRHLARTLRESTSDGTWDDRFREEWSATVRETGRLVADPDAEVAPVLERLDRLAERTWENRDQLPGDRWPVYGSLITSVRHIVVVVDDVASVRAARDPSRPNPAS</sequence>
<comment type="subcellular location">
    <subcellularLocation>
        <location evidence="1">Cell membrane</location>
        <topology evidence="1">Multi-pass membrane protein</topology>
    </subcellularLocation>
</comment>
<dbReference type="Pfam" id="PF06081">
    <property type="entry name" value="ArAE_1"/>
    <property type="match status" value="1"/>
</dbReference>
<keyword evidence="4 6" id="KW-1133">Transmembrane helix</keyword>
<evidence type="ECO:0000256" key="4">
    <source>
        <dbReference type="ARBA" id="ARBA00022989"/>
    </source>
</evidence>